<dbReference type="GO" id="GO:0046061">
    <property type="term" value="P:dATP catabolic process"/>
    <property type="evidence" value="ECO:0007669"/>
    <property type="project" value="TreeGrafter"/>
</dbReference>
<dbReference type="CDD" id="cd11528">
    <property type="entry name" value="NTP-PPase_MazG_Nterm"/>
    <property type="match status" value="1"/>
</dbReference>
<sequence length="232" mass="26431">MNRNEQLNKIHELLDIMTQLRAEDGCPWDREQTPSSLKKHILEESYELLEALDRGDADEICDELGDLLLQVVFQAQIFSESGTFDMGDVAASISSKLKRRHPHIFGDAEHAGHEERWERIKLQERNERGQSNTLAQRIPSALPALKRATKFAKKKGPEPHYESLQQIENQLKVLRHNLSENNKTTADIEQAISLLLQNTCELCAATGSDPEELLRQKTTQLIASYDSKNQFT</sequence>
<dbReference type="GO" id="GO:0046081">
    <property type="term" value="P:dUTP catabolic process"/>
    <property type="evidence" value="ECO:0007669"/>
    <property type="project" value="TreeGrafter"/>
</dbReference>
<dbReference type="GO" id="GO:0046076">
    <property type="term" value="P:dTTP catabolic process"/>
    <property type="evidence" value="ECO:0007669"/>
    <property type="project" value="TreeGrafter"/>
</dbReference>
<dbReference type="GO" id="GO:0006950">
    <property type="term" value="P:response to stress"/>
    <property type="evidence" value="ECO:0007669"/>
    <property type="project" value="UniProtKB-ARBA"/>
</dbReference>
<organism evidence="2 3">
    <name type="scientific">Malonomonas rubra DSM 5091</name>
    <dbReference type="NCBI Taxonomy" id="1122189"/>
    <lineage>
        <taxon>Bacteria</taxon>
        <taxon>Pseudomonadati</taxon>
        <taxon>Thermodesulfobacteriota</taxon>
        <taxon>Desulfuromonadia</taxon>
        <taxon>Desulfuromonadales</taxon>
        <taxon>Geopsychrobacteraceae</taxon>
        <taxon>Malonomonas</taxon>
    </lineage>
</organism>
<dbReference type="SUPFAM" id="SSF101386">
    <property type="entry name" value="all-alpha NTP pyrophosphatases"/>
    <property type="match status" value="1"/>
</dbReference>
<dbReference type="PANTHER" id="PTHR30522">
    <property type="entry name" value="NUCLEOSIDE TRIPHOSPHATE PYROPHOSPHOHYDROLASE"/>
    <property type="match status" value="1"/>
</dbReference>
<evidence type="ECO:0000259" key="1">
    <source>
        <dbReference type="Pfam" id="PF03819"/>
    </source>
</evidence>
<dbReference type="GO" id="GO:0047429">
    <property type="term" value="F:nucleoside triphosphate diphosphatase activity"/>
    <property type="evidence" value="ECO:0007669"/>
    <property type="project" value="TreeGrafter"/>
</dbReference>
<protein>
    <submittedName>
        <fullName evidence="2">Tetrapyrrole methylase family protein / MazG family protein</fullName>
    </submittedName>
</protein>
<dbReference type="RefSeq" id="WP_072905529.1">
    <property type="nucleotide sequence ID" value="NZ_FQZT01000002.1"/>
</dbReference>
<feature type="domain" description="NTP pyrophosphohydrolase MazG-like" evidence="1">
    <location>
        <begin position="32"/>
        <end position="105"/>
    </location>
</feature>
<dbReference type="InterPro" id="IPR011551">
    <property type="entry name" value="NTP_PyrPHydrolase_MazG"/>
</dbReference>
<dbReference type="GO" id="GO:0032259">
    <property type="term" value="P:methylation"/>
    <property type="evidence" value="ECO:0007669"/>
    <property type="project" value="UniProtKB-KW"/>
</dbReference>
<dbReference type="Pfam" id="PF03819">
    <property type="entry name" value="MazG"/>
    <property type="match status" value="1"/>
</dbReference>
<accession>A0A1M6DEK6</accession>
<evidence type="ECO:0000313" key="3">
    <source>
        <dbReference type="Proteomes" id="UP000184171"/>
    </source>
</evidence>
<proteinExistence type="predicted"/>
<dbReference type="NCBIfam" id="TIGR00444">
    <property type="entry name" value="mazG"/>
    <property type="match status" value="1"/>
</dbReference>
<dbReference type="FunFam" id="1.10.287.1080:FF:000001">
    <property type="entry name" value="Nucleoside triphosphate pyrophosphohydrolase"/>
    <property type="match status" value="1"/>
</dbReference>
<dbReference type="PANTHER" id="PTHR30522:SF0">
    <property type="entry name" value="NUCLEOSIDE TRIPHOSPHATE PYROPHOSPHOHYDROLASE"/>
    <property type="match status" value="1"/>
</dbReference>
<dbReference type="GO" id="GO:0046047">
    <property type="term" value="P:TTP catabolic process"/>
    <property type="evidence" value="ECO:0007669"/>
    <property type="project" value="TreeGrafter"/>
</dbReference>
<dbReference type="GO" id="GO:0006203">
    <property type="term" value="P:dGTP catabolic process"/>
    <property type="evidence" value="ECO:0007669"/>
    <property type="project" value="TreeGrafter"/>
</dbReference>
<dbReference type="InterPro" id="IPR004518">
    <property type="entry name" value="MazG-like_dom"/>
</dbReference>
<evidence type="ECO:0000313" key="2">
    <source>
        <dbReference type="EMBL" id="SHI71610.1"/>
    </source>
</evidence>
<keyword evidence="3" id="KW-1185">Reference proteome</keyword>
<dbReference type="Proteomes" id="UP000184171">
    <property type="component" value="Unassembled WGS sequence"/>
</dbReference>
<dbReference type="EMBL" id="FQZT01000002">
    <property type="protein sequence ID" value="SHI71610.1"/>
    <property type="molecule type" value="Genomic_DNA"/>
</dbReference>
<dbReference type="InterPro" id="IPR048015">
    <property type="entry name" value="NTP-PPase_MazG-like_N"/>
</dbReference>
<keyword evidence="2" id="KW-0489">Methyltransferase</keyword>
<keyword evidence="2" id="KW-0808">Transferase</keyword>
<gene>
    <name evidence="2" type="ORF">SAMN02745165_00649</name>
</gene>
<dbReference type="GO" id="GO:0008168">
    <property type="term" value="F:methyltransferase activity"/>
    <property type="evidence" value="ECO:0007669"/>
    <property type="project" value="UniProtKB-KW"/>
</dbReference>
<reference evidence="2 3" key="1">
    <citation type="submission" date="2016-11" db="EMBL/GenBank/DDBJ databases">
        <authorList>
            <person name="Jaros S."/>
            <person name="Januszkiewicz K."/>
            <person name="Wedrychowicz H."/>
        </authorList>
    </citation>
    <scope>NUCLEOTIDE SEQUENCE [LARGE SCALE GENOMIC DNA]</scope>
    <source>
        <strain evidence="2 3">DSM 5091</strain>
    </source>
</reference>
<dbReference type="GO" id="GO:0046052">
    <property type="term" value="P:UTP catabolic process"/>
    <property type="evidence" value="ECO:0007669"/>
    <property type="project" value="TreeGrafter"/>
</dbReference>
<dbReference type="STRING" id="1122189.SAMN02745165_00649"/>
<dbReference type="AlphaFoldDB" id="A0A1M6DEK6"/>
<name>A0A1M6DEK6_MALRU</name>
<dbReference type="OrthoDB" id="9808939at2"/>
<dbReference type="Gene3D" id="1.10.287.1080">
    <property type="entry name" value="MazG-like"/>
    <property type="match status" value="1"/>
</dbReference>